<dbReference type="EMBL" id="CATQJL010000112">
    <property type="protein sequence ID" value="CAJ0595640.1"/>
    <property type="molecule type" value="Genomic_DNA"/>
</dbReference>
<accession>A0AA36M249</accession>
<comment type="caution">
    <text evidence="1">The sequence shown here is derived from an EMBL/GenBank/DDBJ whole genome shotgun (WGS) entry which is preliminary data.</text>
</comment>
<protein>
    <submittedName>
        <fullName evidence="1">Uncharacterized protein</fullName>
    </submittedName>
</protein>
<gene>
    <name evidence="1" type="ORF">CYNAS_LOCUS7623</name>
</gene>
<proteinExistence type="predicted"/>
<reference evidence="1" key="1">
    <citation type="submission" date="2023-07" db="EMBL/GenBank/DDBJ databases">
        <authorList>
            <consortium name="CYATHOMIX"/>
        </authorList>
    </citation>
    <scope>NUCLEOTIDE SEQUENCE</scope>
    <source>
        <strain evidence="1">N/A</strain>
    </source>
</reference>
<organism evidence="1 2">
    <name type="scientific">Cylicocyclus nassatus</name>
    <name type="common">Nematode worm</name>
    <dbReference type="NCBI Taxonomy" id="53992"/>
    <lineage>
        <taxon>Eukaryota</taxon>
        <taxon>Metazoa</taxon>
        <taxon>Ecdysozoa</taxon>
        <taxon>Nematoda</taxon>
        <taxon>Chromadorea</taxon>
        <taxon>Rhabditida</taxon>
        <taxon>Rhabditina</taxon>
        <taxon>Rhabditomorpha</taxon>
        <taxon>Strongyloidea</taxon>
        <taxon>Strongylidae</taxon>
        <taxon>Cylicocyclus</taxon>
    </lineage>
</organism>
<dbReference type="Proteomes" id="UP001176961">
    <property type="component" value="Unassembled WGS sequence"/>
</dbReference>
<keyword evidence="2" id="KW-1185">Reference proteome</keyword>
<sequence length="67" mass="7299">MILLLIILLLSLFGKGASYTSYTGGSYISYTCDDRLCRRGCINEGSATGKCVLIPLLGDLCRCMDKK</sequence>
<evidence type="ECO:0000313" key="1">
    <source>
        <dbReference type="EMBL" id="CAJ0595640.1"/>
    </source>
</evidence>
<dbReference type="AlphaFoldDB" id="A0AA36M249"/>
<name>A0AA36M249_CYLNA</name>
<evidence type="ECO:0000313" key="2">
    <source>
        <dbReference type="Proteomes" id="UP001176961"/>
    </source>
</evidence>